<proteinExistence type="predicted"/>
<dbReference type="Proteomes" id="UP000308092">
    <property type="component" value="Unassembled WGS sequence"/>
</dbReference>
<accession>A0A4S3JF03</accession>
<name>A0A4S3JF03_9EURO</name>
<keyword evidence="2" id="KW-1185">Reference proteome</keyword>
<evidence type="ECO:0000313" key="1">
    <source>
        <dbReference type="EMBL" id="THC91721.1"/>
    </source>
</evidence>
<organism evidence="1 2">
    <name type="scientific">Aspergillus tanneri</name>
    <dbReference type="NCBI Taxonomy" id="1220188"/>
    <lineage>
        <taxon>Eukaryota</taxon>
        <taxon>Fungi</taxon>
        <taxon>Dikarya</taxon>
        <taxon>Ascomycota</taxon>
        <taxon>Pezizomycotina</taxon>
        <taxon>Eurotiomycetes</taxon>
        <taxon>Eurotiomycetidae</taxon>
        <taxon>Eurotiales</taxon>
        <taxon>Aspergillaceae</taxon>
        <taxon>Aspergillus</taxon>
        <taxon>Aspergillus subgen. Circumdati</taxon>
    </lineage>
</organism>
<protein>
    <submittedName>
        <fullName evidence="1">Uncharacterized protein</fullName>
    </submittedName>
</protein>
<dbReference type="AlphaFoldDB" id="A0A4S3JF03"/>
<dbReference type="VEuPathDB" id="FungiDB:EYZ11_008824"/>
<reference evidence="1 2" key="1">
    <citation type="submission" date="2019-03" db="EMBL/GenBank/DDBJ databases">
        <title>The genome sequence of a newly discovered highly antifungal drug resistant Aspergillus species, Aspergillus tanneri NIH 1004.</title>
        <authorList>
            <person name="Mounaud S."/>
            <person name="Singh I."/>
            <person name="Joardar V."/>
            <person name="Pakala S."/>
            <person name="Pakala S."/>
            <person name="Venepally P."/>
            <person name="Hoover J."/>
            <person name="Nierman W."/>
            <person name="Chung J."/>
            <person name="Losada L."/>
        </authorList>
    </citation>
    <scope>NUCLEOTIDE SEQUENCE [LARGE SCALE GENOMIC DNA]</scope>
    <source>
        <strain evidence="1 2">NIH1004</strain>
    </source>
</reference>
<evidence type="ECO:0000313" key="2">
    <source>
        <dbReference type="Proteomes" id="UP000308092"/>
    </source>
</evidence>
<comment type="caution">
    <text evidence="1">The sequence shown here is derived from an EMBL/GenBank/DDBJ whole genome shotgun (WGS) entry which is preliminary data.</text>
</comment>
<dbReference type="EMBL" id="SOSA01000390">
    <property type="protein sequence ID" value="THC91721.1"/>
    <property type="molecule type" value="Genomic_DNA"/>
</dbReference>
<gene>
    <name evidence="1" type="ORF">EYZ11_008824</name>
</gene>
<sequence>MRTICQAGHKALKIPSEDSSSGSMILLFRALDRSSRRMDQAGLEFRRLVVALQAAQATKVVGCLMDCKILAYSTICLTIRDDNIEMHAAEQPPLLYPGNPTASTDRTVCLSTPSSTVSPPKLDSQYLRDSPENVLLCKDNGRDATTVLGDQGIGSVPS</sequence>